<name>A0A6V7HIH8_9HYME</name>
<dbReference type="Proteomes" id="UP000752696">
    <property type="component" value="Unassembled WGS sequence"/>
</dbReference>
<sequence>YALEWYNLPLSIQKVLLFVMQGNRKPVLTFYGIWELTFETLSK</sequence>
<dbReference type="EMBL" id="CAJDYZ010012640">
    <property type="protein sequence ID" value="CAD1480734.1"/>
    <property type="molecule type" value="Genomic_DNA"/>
</dbReference>
<accession>A0A6V7HIH8</accession>
<protein>
    <submittedName>
        <fullName evidence="1">Uncharacterized protein</fullName>
    </submittedName>
</protein>
<reference evidence="1" key="1">
    <citation type="submission" date="2020-07" db="EMBL/GenBank/DDBJ databases">
        <authorList>
            <person name="Nazaruddin N."/>
        </authorList>
    </citation>
    <scope>NUCLEOTIDE SEQUENCE</scope>
</reference>
<dbReference type="OrthoDB" id="7616982at2759"/>
<feature type="non-terminal residue" evidence="1">
    <location>
        <position position="1"/>
    </location>
</feature>
<feature type="non-terminal residue" evidence="1">
    <location>
        <position position="43"/>
    </location>
</feature>
<proteinExistence type="predicted"/>
<comment type="caution">
    <text evidence="1">The sequence shown here is derived from an EMBL/GenBank/DDBJ whole genome shotgun (WGS) entry which is preliminary data.</text>
</comment>
<organism evidence="1 2">
    <name type="scientific">Heterotrigona itama</name>
    <dbReference type="NCBI Taxonomy" id="395501"/>
    <lineage>
        <taxon>Eukaryota</taxon>
        <taxon>Metazoa</taxon>
        <taxon>Ecdysozoa</taxon>
        <taxon>Arthropoda</taxon>
        <taxon>Hexapoda</taxon>
        <taxon>Insecta</taxon>
        <taxon>Pterygota</taxon>
        <taxon>Neoptera</taxon>
        <taxon>Endopterygota</taxon>
        <taxon>Hymenoptera</taxon>
        <taxon>Apocrita</taxon>
        <taxon>Aculeata</taxon>
        <taxon>Apoidea</taxon>
        <taxon>Anthophila</taxon>
        <taxon>Apidae</taxon>
        <taxon>Heterotrigona</taxon>
    </lineage>
</organism>
<gene>
    <name evidence="1" type="ORF">MHI_LOCUS960471</name>
</gene>
<keyword evidence="2" id="KW-1185">Reference proteome</keyword>
<evidence type="ECO:0000313" key="2">
    <source>
        <dbReference type="Proteomes" id="UP000752696"/>
    </source>
</evidence>
<evidence type="ECO:0000313" key="1">
    <source>
        <dbReference type="EMBL" id="CAD1480734.1"/>
    </source>
</evidence>
<dbReference type="AlphaFoldDB" id="A0A6V7HIH8"/>